<dbReference type="GO" id="GO:0016070">
    <property type="term" value="P:RNA metabolic process"/>
    <property type="evidence" value="ECO:0007669"/>
    <property type="project" value="InterPro"/>
</dbReference>
<dbReference type="OrthoDB" id="829at2759"/>
<dbReference type="GO" id="GO:0003697">
    <property type="term" value="F:single-stranded DNA binding"/>
    <property type="evidence" value="ECO:0007669"/>
    <property type="project" value="InterPro"/>
</dbReference>
<dbReference type="Pfam" id="PF01997">
    <property type="entry name" value="Translin"/>
    <property type="match status" value="1"/>
</dbReference>
<comment type="caution">
    <text evidence="1">The sequence shown here is derived from an EMBL/GenBank/DDBJ whole genome shotgun (WGS) entry which is preliminary data.</text>
</comment>
<protein>
    <submittedName>
        <fullName evidence="1">Tsn1</fullName>
    </submittedName>
</protein>
<dbReference type="InterPro" id="IPR002848">
    <property type="entry name" value="Translin_fam"/>
</dbReference>
<dbReference type="GO" id="GO:0043565">
    <property type="term" value="F:sequence-specific DNA binding"/>
    <property type="evidence" value="ECO:0007669"/>
    <property type="project" value="InterPro"/>
</dbReference>
<dbReference type="AlphaFoldDB" id="A0A8H7ZHT2"/>
<keyword evidence="2" id="KW-1185">Reference proteome</keyword>
<dbReference type="FunFam" id="1.20.58.200:FF:000005">
    <property type="entry name" value="Translin, putative"/>
    <property type="match status" value="1"/>
</dbReference>
<dbReference type="RefSeq" id="XP_067551423.1">
    <property type="nucleotide sequence ID" value="XM_067690144.1"/>
</dbReference>
<organism evidence="1 2">
    <name type="scientific">Candida metapsilosis</name>
    <dbReference type="NCBI Taxonomy" id="273372"/>
    <lineage>
        <taxon>Eukaryota</taxon>
        <taxon>Fungi</taxon>
        <taxon>Dikarya</taxon>
        <taxon>Ascomycota</taxon>
        <taxon>Saccharomycotina</taxon>
        <taxon>Pichiomycetes</taxon>
        <taxon>Debaryomycetaceae</taxon>
        <taxon>Candida/Lodderomyces clade</taxon>
        <taxon>Candida</taxon>
    </lineage>
</organism>
<dbReference type="SUPFAM" id="SSF74784">
    <property type="entry name" value="Translin"/>
    <property type="match status" value="1"/>
</dbReference>
<name>A0A8H7ZHT2_9ASCO</name>
<dbReference type="GO" id="GO:0003723">
    <property type="term" value="F:RNA binding"/>
    <property type="evidence" value="ECO:0007669"/>
    <property type="project" value="InterPro"/>
</dbReference>
<accession>A0A8H7ZHT2</accession>
<evidence type="ECO:0000313" key="2">
    <source>
        <dbReference type="Proteomes" id="UP000669133"/>
    </source>
</evidence>
<reference evidence="1 2" key="1">
    <citation type="submission" date="2020-12" db="EMBL/GenBank/DDBJ databases">
        <title>Effect of drift, selection, and recombination on the evolution of hybrid genomes in Candida yeast pathogens.</title>
        <authorList>
            <person name="Mixao V."/>
            <person name="Ksiezopolska E."/>
            <person name="Saus E."/>
            <person name="Boekhout T."/>
            <person name="Gacser A."/>
            <person name="Gabaldon T."/>
        </authorList>
    </citation>
    <scope>NUCLEOTIDE SEQUENCE [LARGE SCALE GENOMIC DNA]</scope>
    <source>
        <strain evidence="1 2">BP57</strain>
    </source>
</reference>
<dbReference type="InterPro" id="IPR036081">
    <property type="entry name" value="Translin_sf"/>
</dbReference>
<dbReference type="Proteomes" id="UP000669133">
    <property type="component" value="Unassembled WGS sequence"/>
</dbReference>
<dbReference type="InterPro" id="IPR016069">
    <property type="entry name" value="Translin_C"/>
</dbReference>
<dbReference type="PANTHER" id="PTHR10741">
    <property type="entry name" value="TRANSLIN AND TRANSLIN ASSOCIATED PROTEIN X"/>
    <property type="match status" value="1"/>
</dbReference>
<sequence length="251" mass="28598">MSELDTFFQDIREEISKDVNKKTLLQDLENQFDLSLIPYQTTINSWASVSPDHLNGIFQTTNSFEDAIRGNLGKFINSLAELDCKPSQKERLSNKVIEDSIYILLVNRYFWILGATFTHDPIKVKLITSDKELGIISTPQEIFKLLGVTDVNYQLYLIALLKLIDVIVDYTTTTVINQSIGSSTSQSPNYSIGLINSKIVSKIQNGFSLLDLKNDILRKRYDSLKYNSQRLNKIVYDLSLRNLVTTEAEVE</sequence>
<dbReference type="CDD" id="cd14819">
    <property type="entry name" value="Translin"/>
    <property type="match status" value="1"/>
</dbReference>
<dbReference type="Gene3D" id="1.20.58.200">
    <property type="entry name" value="Translin, domain 2"/>
    <property type="match status" value="1"/>
</dbReference>
<dbReference type="GeneID" id="93650031"/>
<proteinExistence type="predicted"/>
<gene>
    <name evidence="1" type="ORF">I9W82_001402</name>
</gene>
<evidence type="ECO:0000313" key="1">
    <source>
        <dbReference type="EMBL" id="KAG5422307.1"/>
    </source>
</evidence>
<dbReference type="InterPro" id="IPR033956">
    <property type="entry name" value="Translin"/>
</dbReference>
<dbReference type="EMBL" id="JAEOAQ010000001">
    <property type="protein sequence ID" value="KAG5422307.1"/>
    <property type="molecule type" value="Genomic_DNA"/>
</dbReference>